<dbReference type="AlphaFoldDB" id="A0A381WBM7"/>
<proteinExistence type="predicted"/>
<dbReference type="EMBL" id="UINC01011304">
    <property type="protein sequence ID" value="SVA49946.1"/>
    <property type="molecule type" value="Genomic_DNA"/>
</dbReference>
<sequence>MGTCYSSNEAFEDALFQSVSGKMK</sequence>
<name>A0A381WBM7_9ZZZZ</name>
<reference evidence="1" key="1">
    <citation type="submission" date="2018-05" db="EMBL/GenBank/DDBJ databases">
        <authorList>
            <person name="Lanie J.A."/>
            <person name="Ng W.-L."/>
            <person name="Kazmierczak K.M."/>
            <person name="Andrzejewski T.M."/>
            <person name="Davidsen T.M."/>
            <person name="Wayne K.J."/>
            <person name="Tettelin H."/>
            <person name="Glass J.I."/>
            <person name="Rusch D."/>
            <person name="Podicherti R."/>
            <person name="Tsui H.-C.T."/>
            <person name="Winkler M.E."/>
        </authorList>
    </citation>
    <scope>NUCLEOTIDE SEQUENCE</scope>
</reference>
<evidence type="ECO:0000313" key="1">
    <source>
        <dbReference type="EMBL" id="SVA49946.1"/>
    </source>
</evidence>
<accession>A0A381WBM7</accession>
<gene>
    <name evidence="1" type="ORF">METZ01_LOCUS102800</name>
</gene>
<protein>
    <submittedName>
        <fullName evidence="1">Uncharacterized protein</fullName>
    </submittedName>
</protein>
<organism evidence="1">
    <name type="scientific">marine metagenome</name>
    <dbReference type="NCBI Taxonomy" id="408172"/>
    <lineage>
        <taxon>unclassified sequences</taxon>
        <taxon>metagenomes</taxon>
        <taxon>ecological metagenomes</taxon>
    </lineage>
</organism>